<feature type="domain" description="HPt" evidence="2">
    <location>
        <begin position="21"/>
        <end position="82"/>
    </location>
</feature>
<dbReference type="Proteomes" id="UP001528040">
    <property type="component" value="Unassembled WGS sequence"/>
</dbReference>
<evidence type="ECO:0000313" key="4">
    <source>
        <dbReference type="Proteomes" id="UP001528040"/>
    </source>
</evidence>
<proteinExistence type="predicted"/>
<protein>
    <submittedName>
        <fullName evidence="3">Hpt domain-containing protein</fullName>
    </submittedName>
</protein>
<accession>A0ABT4VXL2</accession>
<evidence type="ECO:0000313" key="3">
    <source>
        <dbReference type="EMBL" id="MDA5092961.1"/>
    </source>
</evidence>
<reference evidence="3 4" key="1">
    <citation type="submission" date="2023-01" db="EMBL/GenBank/DDBJ databases">
        <authorList>
            <person name="Yoon J.-W."/>
        </authorList>
    </citation>
    <scope>NUCLEOTIDE SEQUENCE [LARGE SCALE GENOMIC DNA]</scope>
    <source>
        <strain evidence="3 4">KMU-50</strain>
    </source>
</reference>
<dbReference type="Pfam" id="PF01627">
    <property type="entry name" value="Hpt"/>
    <property type="match status" value="1"/>
</dbReference>
<dbReference type="Gene3D" id="1.20.120.160">
    <property type="entry name" value="HPT domain"/>
    <property type="match status" value="1"/>
</dbReference>
<keyword evidence="1" id="KW-0902">Two-component regulatory system</keyword>
<dbReference type="RefSeq" id="WP_271052546.1">
    <property type="nucleotide sequence ID" value="NZ_JAQIIO010000001.1"/>
</dbReference>
<evidence type="ECO:0000259" key="2">
    <source>
        <dbReference type="Pfam" id="PF01627"/>
    </source>
</evidence>
<gene>
    <name evidence="3" type="ORF">O2N63_02580</name>
</gene>
<comment type="caution">
    <text evidence="3">The sequence shown here is derived from an EMBL/GenBank/DDBJ whole genome shotgun (WGS) entry which is preliminary data.</text>
</comment>
<dbReference type="InterPro" id="IPR008207">
    <property type="entry name" value="Sig_transdc_His_kin_Hpt_dom"/>
</dbReference>
<organism evidence="3 4">
    <name type="scientific">Aliiroseovarius salicola</name>
    <dbReference type="NCBI Taxonomy" id="3009082"/>
    <lineage>
        <taxon>Bacteria</taxon>
        <taxon>Pseudomonadati</taxon>
        <taxon>Pseudomonadota</taxon>
        <taxon>Alphaproteobacteria</taxon>
        <taxon>Rhodobacterales</taxon>
        <taxon>Paracoccaceae</taxon>
        <taxon>Aliiroseovarius</taxon>
    </lineage>
</organism>
<dbReference type="EMBL" id="JAQIIO010000001">
    <property type="protein sequence ID" value="MDA5092961.1"/>
    <property type="molecule type" value="Genomic_DNA"/>
</dbReference>
<evidence type="ECO:0000256" key="1">
    <source>
        <dbReference type="ARBA" id="ARBA00023012"/>
    </source>
</evidence>
<dbReference type="SUPFAM" id="SSF47226">
    <property type="entry name" value="Histidine-containing phosphotransfer domain, HPT domain"/>
    <property type="match status" value="1"/>
</dbReference>
<name>A0ABT4VXL2_9RHOB</name>
<sequence>MINWARVNELKEEIGEEDFTEVAEMFLEEVEEVIDRLRTAPKPELYEQDMHFLKSSSLNLGFEALSSLCCERERLAAGGNPSAVELGPVFETYSASKEVFASR</sequence>
<keyword evidence="4" id="KW-1185">Reference proteome</keyword>
<dbReference type="InterPro" id="IPR036641">
    <property type="entry name" value="HPT_dom_sf"/>
</dbReference>